<evidence type="ECO:0000256" key="1">
    <source>
        <dbReference type="PROSITE-ProRule" id="PRU00339"/>
    </source>
</evidence>
<dbReference type="PANTHER" id="PTHR47870">
    <property type="entry name" value="CYTOCHROME C-TYPE BIOGENESIS PROTEIN CCMH"/>
    <property type="match status" value="1"/>
</dbReference>
<feature type="repeat" description="TPR" evidence="1">
    <location>
        <begin position="145"/>
        <end position="178"/>
    </location>
</feature>
<dbReference type="AlphaFoldDB" id="A0A8J3CTE1"/>
<reference evidence="3" key="2">
    <citation type="submission" date="2020-09" db="EMBL/GenBank/DDBJ databases">
        <authorList>
            <person name="Sun Q."/>
            <person name="Kim S."/>
        </authorList>
    </citation>
    <scope>NUCLEOTIDE SEQUENCE</scope>
    <source>
        <strain evidence="3">KCTC 32513</strain>
    </source>
</reference>
<dbReference type="Gene3D" id="1.25.40.10">
    <property type="entry name" value="Tetratricopeptide repeat domain"/>
    <property type="match status" value="1"/>
</dbReference>
<sequence>MALGVVLFLAPTFFSEVAPEKDTELSSYFEQIDALKSNNDLDPEEANVAISGLQRQILEKRDGLSGRSPTIVNGLLLLMVAVIGGGVYLVQGQPDFIDTDQSAGVLNPAQALAQAEPPEHDRGTQLADLVDQLEKRLKDGRAEDPNGWLLYARSLMNLGRFDEAVAAYDKVVDLTDDNPDALDERTRAKAFIAQRGGQTSPTPPAIDARPQRGPTEADVREAQTMTDGDRQAMIQGMVDGLAARLEDNPDDASGWARLIRARQVLGQSEQATVDVARMRSAFADDTETAQQILNSIGWVE</sequence>
<dbReference type="Proteomes" id="UP000634004">
    <property type="component" value="Unassembled WGS sequence"/>
</dbReference>
<evidence type="ECO:0000313" key="3">
    <source>
        <dbReference type="EMBL" id="GHB04570.1"/>
    </source>
</evidence>
<proteinExistence type="predicted"/>
<dbReference type="Pfam" id="PF13428">
    <property type="entry name" value="TPR_14"/>
    <property type="match status" value="1"/>
</dbReference>
<gene>
    <name evidence="3" type="ORF">GCM10009069_28950</name>
</gene>
<dbReference type="GO" id="GO:0005886">
    <property type="term" value="C:plasma membrane"/>
    <property type="evidence" value="ECO:0007669"/>
    <property type="project" value="TreeGrafter"/>
</dbReference>
<dbReference type="EMBL" id="BMZH01000021">
    <property type="protein sequence ID" value="GHB04570.1"/>
    <property type="molecule type" value="Genomic_DNA"/>
</dbReference>
<dbReference type="SUPFAM" id="SSF48452">
    <property type="entry name" value="TPR-like"/>
    <property type="match status" value="1"/>
</dbReference>
<dbReference type="InterPro" id="IPR051263">
    <property type="entry name" value="C-type_cytochrome_biogenesis"/>
</dbReference>
<accession>A0A8J3CTE1</accession>
<protein>
    <recommendedName>
        <fullName evidence="5">C-type cytochrome biogenesis protein CcmI</fullName>
    </recommendedName>
</protein>
<keyword evidence="1" id="KW-0802">TPR repeat</keyword>
<keyword evidence="4" id="KW-1185">Reference proteome</keyword>
<organism evidence="3 4">
    <name type="scientific">Algimonas arctica</name>
    <dbReference type="NCBI Taxonomy" id="1479486"/>
    <lineage>
        <taxon>Bacteria</taxon>
        <taxon>Pseudomonadati</taxon>
        <taxon>Pseudomonadota</taxon>
        <taxon>Alphaproteobacteria</taxon>
        <taxon>Maricaulales</taxon>
        <taxon>Robiginitomaculaceae</taxon>
        <taxon>Algimonas</taxon>
    </lineage>
</organism>
<evidence type="ECO:0000313" key="4">
    <source>
        <dbReference type="Proteomes" id="UP000634004"/>
    </source>
</evidence>
<dbReference type="InterPro" id="IPR019734">
    <property type="entry name" value="TPR_rpt"/>
</dbReference>
<reference evidence="3" key="1">
    <citation type="journal article" date="2014" name="Int. J. Syst. Evol. Microbiol.">
        <title>Complete genome sequence of Corynebacterium casei LMG S-19264T (=DSM 44701T), isolated from a smear-ripened cheese.</title>
        <authorList>
            <consortium name="US DOE Joint Genome Institute (JGI-PGF)"/>
            <person name="Walter F."/>
            <person name="Albersmeier A."/>
            <person name="Kalinowski J."/>
            <person name="Ruckert C."/>
        </authorList>
    </citation>
    <scope>NUCLEOTIDE SEQUENCE</scope>
    <source>
        <strain evidence="3">KCTC 32513</strain>
    </source>
</reference>
<evidence type="ECO:0008006" key="5">
    <source>
        <dbReference type="Google" id="ProtNLM"/>
    </source>
</evidence>
<dbReference type="InterPro" id="IPR011990">
    <property type="entry name" value="TPR-like_helical_dom_sf"/>
</dbReference>
<name>A0A8J3CTE1_9PROT</name>
<feature type="region of interest" description="Disordered" evidence="2">
    <location>
        <begin position="194"/>
        <end position="215"/>
    </location>
</feature>
<dbReference type="PANTHER" id="PTHR47870:SF4">
    <property type="entry name" value="CYTOCHROME C-TYPE BIOGENESIS PROTEIN CYCH"/>
    <property type="match status" value="1"/>
</dbReference>
<dbReference type="PROSITE" id="PS50005">
    <property type="entry name" value="TPR"/>
    <property type="match status" value="1"/>
</dbReference>
<comment type="caution">
    <text evidence="3">The sequence shown here is derived from an EMBL/GenBank/DDBJ whole genome shotgun (WGS) entry which is preliminary data.</text>
</comment>
<evidence type="ECO:0000256" key="2">
    <source>
        <dbReference type="SAM" id="MobiDB-lite"/>
    </source>
</evidence>